<dbReference type="AlphaFoldDB" id="A0ABD5YRJ3"/>
<proteinExistence type="predicted"/>
<dbReference type="EMBL" id="JBHTAX010000001">
    <property type="protein sequence ID" value="MFC7190120.1"/>
    <property type="molecule type" value="Genomic_DNA"/>
</dbReference>
<comment type="caution">
    <text evidence="2">The sequence shown here is derived from an EMBL/GenBank/DDBJ whole genome shotgun (WGS) entry which is preliminary data.</text>
</comment>
<reference evidence="2 3" key="1">
    <citation type="journal article" date="2019" name="Int. J. Syst. Evol. Microbiol.">
        <title>The Global Catalogue of Microorganisms (GCM) 10K type strain sequencing project: providing services to taxonomists for standard genome sequencing and annotation.</title>
        <authorList>
            <consortium name="The Broad Institute Genomics Platform"/>
            <consortium name="The Broad Institute Genome Sequencing Center for Infectious Disease"/>
            <person name="Wu L."/>
            <person name="Ma J."/>
        </authorList>
    </citation>
    <scope>NUCLEOTIDE SEQUENCE [LARGE SCALE GENOMIC DNA]</scope>
    <source>
        <strain evidence="2 3">RDMS1</strain>
    </source>
</reference>
<accession>A0ABD5YRJ3</accession>
<keyword evidence="1" id="KW-0472">Membrane</keyword>
<organism evidence="2 3">
    <name type="scientific">Halocatena marina</name>
    <dbReference type="NCBI Taxonomy" id="2934937"/>
    <lineage>
        <taxon>Archaea</taxon>
        <taxon>Methanobacteriati</taxon>
        <taxon>Methanobacteriota</taxon>
        <taxon>Stenosarchaea group</taxon>
        <taxon>Halobacteria</taxon>
        <taxon>Halobacteriales</taxon>
        <taxon>Natronomonadaceae</taxon>
        <taxon>Halocatena</taxon>
    </lineage>
</organism>
<keyword evidence="1" id="KW-1133">Transmembrane helix</keyword>
<protein>
    <submittedName>
        <fullName evidence="2">Uncharacterized protein</fullName>
    </submittedName>
</protein>
<sequence length="101" mass="10942">MSVTPPVTFGLDSLLLTAGLFTFWIGFALEWVRTRETAHGYARTSLVLSVVCGLLFVGSGTNFIPTTTVATYTLIGLQIGAIALLFPVLRRWLTMTPPTPP</sequence>
<keyword evidence="3" id="KW-1185">Reference proteome</keyword>
<keyword evidence="1" id="KW-0812">Transmembrane</keyword>
<dbReference type="RefSeq" id="WP_248906678.1">
    <property type="nucleotide sequence ID" value="NZ_CP109979.1"/>
</dbReference>
<evidence type="ECO:0000256" key="1">
    <source>
        <dbReference type="SAM" id="Phobius"/>
    </source>
</evidence>
<feature type="transmembrane region" description="Helical" evidence="1">
    <location>
        <begin position="44"/>
        <end position="64"/>
    </location>
</feature>
<evidence type="ECO:0000313" key="2">
    <source>
        <dbReference type="EMBL" id="MFC7190120.1"/>
    </source>
</evidence>
<dbReference type="Proteomes" id="UP001596417">
    <property type="component" value="Unassembled WGS sequence"/>
</dbReference>
<dbReference type="GeneID" id="76199699"/>
<feature type="transmembrane region" description="Helical" evidence="1">
    <location>
        <begin position="70"/>
        <end position="89"/>
    </location>
</feature>
<feature type="transmembrane region" description="Helical" evidence="1">
    <location>
        <begin position="14"/>
        <end position="32"/>
    </location>
</feature>
<evidence type="ECO:0000313" key="3">
    <source>
        <dbReference type="Proteomes" id="UP001596417"/>
    </source>
</evidence>
<gene>
    <name evidence="2" type="ORF">ACFQL7_09820</name>
</gene>
<name>A0ABD5YRJ3_9EURY</name>